<gene>
    <name evidence="2" type="ORF">HC248_01699</name>
</gene>
<protein>
    <recommendedName>
        <fullName evidence="4">DUF4124 domain-containing protein</fullName>
    </recommendedName>
</protein>
<proteinExistence type="predicted"/>
<feature type="compositionally biased region" description="Basic and acidic residues" evidence="1">
    <location>
        <begin position="86"/>
        <end position="99"/>
    </location>
</feature>
<accession>A0A6H2H9X2</accession>
<evidence type="ECO:0008006" key="4">
    <source>
        <dbReference type="Google" id="ProtNLM"/>
    </source>
</evidence>
<evidence type="ECO:0000256" key="1">
    <source>
        <dbReference type="SAM" id="MobiDB-lite"/>
    </source>
</evidence>
<reference evidence="2 3" key="1">
    <citation type="submission" date="2020-04" db="EMBL/GenBank/DDBJ databases">
        <title>Complete genome of a Psychrophilic, Marine, Gas Vacuolate Bacterium Polaromonas vacuolata KCTC 22033T.</title>
        <authorList>
            <person name="Hwang K."/>
            <person name="Kim K.M."/>
        </authorList>
    </citation>
    <scope>NUCLEOTIDE SEQUENCE [LARGE SCALE GENOMIC DNA]</scope>
    <source>
        <strain evidence="2 3">KCTC 22033</strain>
    </source>
</reference>
<organism evidence="2 3">
    <name type="scientific">Polaromonas vacuolata</name>
    <dbReference type="NCBI Taxonomy" id="37448"/>
    <lineage>
        <taxon>Bacteria</taxon>
        <taxon>Pseudomonadati</taxon>
        <taxon>Pseudomonadota</taxon>
        <taxon>Betaproteobacteria</taxon>
        <taxon>Burkholderiales</taxon>
        <taxon>Comamonadaceae</taxon>
        <taxon>Polaromonas</taxon>
    </lineage>
</organism>
<keyword evidence="3" id="KW-1185">Reference proteome</keyword>
<dbReference type="Proteomes" id="UP000502041">
    <property type="component" value="Chromosome"/>
</dbReference>
<sequence>MAFPAWAQWQWLDGYGHKVFSDRSPPPEIAEKDILQRPSTSTRIILEPDAAAATAPKSNGVKPVAKSSDKDTELLAKKKQAQAQEAEAKKAEEEKNTKAKISNCERAKTSLTTLQSGIRIATVNAKGEREFLDETKLAQETKRVQETIESNCK</sequence>
<dbReference type="EMBL" id="CP051461">
    <property type="protein sequence ID" value="QJC56394.1"/>
    <property type="molecule type" value="Genomic_DNA"/>
</dbReference>
<evidence type="ECO:0000313" key="2">
    <source>
        <dbReference type="EMBL" id="QJC56394.1"/>
    </source>
</evidence>
<evidence type="ECO:0000313" key="3">
    <source>
        <dbReference type="Proteomes" id="UP000502041"/>
    </source>
</evidence>
<dbReference type="KEGG" id="pvac:HC248_01699"/>
<feature type="compositionally biased region" description="Basic and acidic residues" evidence="1">
    <location>
        <begin position="67"/>
        <end position="76"/>
    </location>
</feature>
<dbReference type="AlphaFoldDB" id="A0A6H2H9X2"/>
<name>A0A6H2H9X2_9BURK</name>
<feature type="region of interest" description="Disordered" evidence="1">
    <location>
        <begin position="48"/>
        <end position="99"/>
    </location>
</feature>